<dbReference type="AlphaFoldDB" id="A0A0C3CE58"/>
<evidence type="ECO:0000313" key="2">
    <source>
        <dbReference type="EMBL" id="KIM88007.1"/>
    </source>
</evidence>
<gene>
    <name evidence="2" type="ORF">PILCRDRAFT_268206</name>
</gene>
<organism evidence="2 3">
    <name type="scientific">Piloderma croceum (strain F 1598)</name>
    <dbReference type="NCBI Taxonomy" id="765440"/>
    <lineage>
        <taxon>Eukaryota</taxon>
        <taxon>Fungi</taxon>
        <taxon>Dikarya</taxon>
        <taxon>Basidiomycota</taxon>
        <taxon>Agaricomycotina</taxon>
        <taxon>Agaricomycetes</taxon>
        <taxon>Agaricomycetidae</taxon>
        <taxon>Atheliales</taxon>
        <taxon>Atheliaceae</taxon>
        <taxon>Piloderma</taxon>
    </lineage>
</organism>
<reference evidence="2 3" key="1">
    <citation type="submission" date="2014-04" db="EMBL/GenBank/DDBJ databases">
        <authorList>
            <consortium name="DOE Joint Genome Institute"/>
            <person name="Kuo A."/>
            <person name="Tarkka M."/>
            <person name="Buscot F."/>
            <person name="Kohler A."/>
            <person name="Nagy L.G."/>
            <person name="Floudas D."/>
            <person name="Copeland A."/>
            <person name="Barry K.W."/>
            <person name="Cichocki N."/>
            <person name="Veneault-Fourrey C."/>
            <person name="LaButti K."/>
            <person name="Lindquist E.A."/>
            <person name="Lipzen A."/>
            <person name="Lundell T."/>
            <person name="Morin E."/>
            <person name="Murat C."/>
            <person name="Sun H."/>
            <person name="Tunlid A."/>
            <person name="Henrissat B."/>
            <person name="Grigoriev I.V."/>
            <person name="Hibbett D.S."/>
            <person name="Martin F."/>
            <person name="Nordberg H.P."/>
            <person name="Cantor M.N."/>
            <person name="Hua S.X."/>
        </authorList>
    </citation>
    <scope>NUCLEOTIDE SEQUENCE [LARGE SCALE GENOMIC DNA]</scope>
    <source>
        <strain evidence="2 3">F 1598</strain>
    </source>
</reference>
<name>A0A0C3CE58_PILCF</name>
<protein>
    <submittedName>
        <fullName evidence="2">Uncharacterized protein</fullName>
    </submittedName>
</protein>
<dbReference type="OrthoDB" id="3163292at2759"/>
<evidence type="ECO:0000313" key="3">
    <source>
        <dbReference type="Proteomes" id="UP000054166"/>
    </source>
</evidence>
<sequence>MLRTAARTIRNHNRKWTGPDPPIRLAPTSKAIIKFYSQCREVIIEETAMRVADVKDQPVFLGHCVAALLRLLDIVLDDFLQSGYIVFMQDLIVIAIAATTLRLVRCLPSVDPPTQAIITRRISQVETACRNAAGADASSTAAYLSRFVHRLVRRISDPSSSSEAGSPALESRSIDGQPRSIVPDSSVAGASTIPFETSDQFQTDKTMPNHDDLAFWSQTSPGMMDTLDTICGGGRGMPELPPPLPSLRFDASFAAQYPWPGFFPSDNLPAFH</sequence>
<feature type="region of interest" description="Disordered" evidence="1">
    <location>
        <begin position="157"/>
        <end position="189"/>
    </location>
</feature>
<keyword evidence="3" id="KW-1185">Reference proteome</keyword>
<reference evidence="3" key="2">
    <citation type="submission" date="2015-01" db="EMBL/GenBank/DDBJ databases">
        <title>Evolutionary Origins and Diversification of the Mycorrhizal Mutualists.</title>
        <authorList>
            <consortium name="DOE Joint Genome Institute"/>
            <consortium name="Mycorrhizal Genomics Consortium"/>
            <person name="Kohler A."/>
            <person name="Kuo A."/>
            <person name="Nagy L.G."/>
            <person name="Floudas D."/>
            <person name="Copeland A."/>
            <person name="Barry K.W."/>
            <person name="Cichocki N."/>
            <person name="Veneault-Fourrey C."/>
            <person name="LaButti K."/>
            <person name="Lindquist E.A."/>
            <person name="Lipzen A."/>
            <person name="Lundell T."/>
            <person name="Morin E."/>
            <person name="Murat C."/>
            <person name="Riley R."/>
            <person name="Ohm R."/>
            <person name="Sun H."/>
            <person name="Tunlid A."/>
            <person name="Henrissat B."/>
            <person name="Grigoriev I.V."/>
            <person name="Hibbett D.S."/>
            <person name="Martin F."/>
        </authorList>
    </citation>
    <scope>NUCLEOTIDE SEQUENCE [LARGE SCALE GENOMIC DNA]</scope>
    <source>
        <strain evidence="3">F 1598</strain>
    </source>
</reference>
<dbReference type="EMBL" id="KN832978">
    <property type="protein sequence ID" value="KIM88007.1"/>
    <property type="molecule type" value="Genomic_DNA"/>
</dbReference>
<accession>A0A0C3CE58</accession>
<dbReference type="InParanoid" id="A0A0C3CE58"/>
<dbReference type="Proteomes" id="UP000054166">
    <property type="component" value="Unassembled WGS sequence"/>
</dbReference>
<proteinExistence type="predicted"/>
<feature type="compositionally biased region" description="Low complexity" evidence="1">
    <location>
        <begin position="157"/>
        <end position="171"/>
    </location>
</feature>
<evidence type="ECO:0000256" key="1">
    <source>
        <dbReference type="SAM" id="MobiDB-lite"/>
    </source>
</evidence>
<dbReference type="HOGENOM" id="CLU_1023475_0_0_1"/>